<dbReference type="SUPFAM" id="SSF57701">
    <property type="entry name" value="Zn2/Cys6 DNA-binding domain"/>
    <property type="match status" value="1"/>
</dbReference>
<dbReference type="PANTHER" id="PTHR47784">
    <property type="entry name" value="STEROL UPTAKE CONTROL PROTEIN 2"/>
    <property type="match status" value="1"/>
</dbReference>
<dbReference type="AlphaFoldDB" id="A0A9P9X4M9"/>
<accession>A0A9P9X4M9</accession>
<protein>
    <recommendedName>
        <fullName evidence="3">Zn(2)-C6 fungal-type domain-containing protein</fullName>
    </recommendedName>
</protein>
<feature type="compositionally biased region" description="Polar residues" evidence="2">
    <location>
        <begin position="130"/>
        <end position="143"/>
    </location>
</feature>
<gene>
    <name evidence="4" type="ORF">CABS02_12668</name>
</gene>
<dbReference type="InterPro" id="IPR001138">
    <property type="entry name" value="Zn2Cys6_DnaBD"/>
</dbReference>
<feature type="domain" description="Zn(2)-C6 fungal-type" evidence="3">
    <location>
        <begin position="40"/>
        <end position="70"/>
    </location>
</feature>
<dbReference type="GO" id="GO:0008270">
    <property type="term" value="F:zinc ion binding"/>
    <property type="evidence" value="ECO:0007669"/>
    <property type="project" value="InterPro"/>
</dbReference>
<reference evidence="4" key="1">
    <citation type="submission" date="2019-01" db="EMBL/GenBank/DDBJ databases">
        <title>Colletotrichum abscissum LGMF1257.</title>
        <authorList>
            <person name="Baroncelli R."/>
        </authorList>
    </citation>
    <scope>NUCLEOTIDE SEQUENCE</scope>
    <source>
        <strain evidence="4">Ca142</strain>
    </source>
</reference>
<feature type="region of interest" description="Disordered" evidence="2">
    <location>
        <begin position="70"/>
        <end position="118"/>
    </location>
</feature>
<evidence type="ECO:0000313" key="4">
    <source>
        <dbReference type="EMBL" id="KAI3536173.1"/>
    </source>
</evidence>
<evidence type="ECO:0000259" key="3">
    <source>
        <dbReference type="PROSITE" id="PS50048"/>
    </source>
</evidence>
<name>A0A9P9X4M9_9PEZI</name>
<dbReference type="InterPro" id="IPR036864">
    <property type="entry name" value="Zn2-C6_fun-type_DNA-bd_sf"/>
</dbReference>
<feature type="compositionally biased region" description="Polar residues" evidence="2">
    <location>
        <begin position="169"/>
        <end position="189"/>
    </location>
</feature>
<evidence type="ECO:0000256" key="1">
    <source>
        <dbReference type="ARBA" id="ARBA00023242"/>
    </source>
</evidence>
<organism evidence="4 5">
    <name type="scientific">Colletotrichum abscissum</name>
    <dbReference type="NCBI Taxonomy" id="1671311"/>
    <lineage>
        <taxon>Eukaryota</taxon>
        <taxon>Fungi</taxon>
        <taxon>Dikarya</taxon>
        <taxon>Ascomycota</taxon>
        <taxon>Pezizomycotina</taxon>
        <taxon>Sordariomycetes</taxon>
        <taxon>Hypocreomycetidae</taxon>
        <taxon>Glomerellales</taxon>
        <taxon>Glomerellaceae</taxon>
        <taxon>Colletotrichum</taxon>
        <taxon>Colletotrichum acutatum species complex</taxon>
    </lineage>
</organism>
<dbReference type="PANTHER" id="PTHR47784:SF4">
    <property type="entry name" value="ZN(II)2CYS6 TRANSCRIPTION FACTOR (EUROFUNG)"/>
    <property type="match status" value="1"/>
</dbReference>
<feature type="compositionally biased region" description="Low complexity" evidence="2">
    <location>
        <begin position="102"/>
        <end position="112"/>
    </location>
</feature>
<evidence type="ECO:0000256" key="2">
    <source>
        <dbReference type="SAM" id="MobiDB-lite"/>
    </source>
</evidence>
<dbReference type="GO" id="GO:0001228">
    <property type="term" value="F:DNA-binding transcription activator activity, RNA polymerase II-specific"/>
    <property type="evidence" value="ECO:0007669"/>
    <property type="project" value="TreeGrafter"/>
</dbReference>
<dbReference type="SMART" id="SM00066">
    <property type="entry name" value="GAL4"/>
    <property type="match status" value="1"/>
</dbReference>
<keyword evidence="5" id="KW-1185">Reference proteome</keyword>
<dbReference type="PROSITE" id="PS00463">
    <property type="entry name" value="ZN2_CY6_FUNGAL_1"/>
    <property type="match status" value="1"/>
</dbReference>
<feature type="compositionally biased region" description="Polar residues" evidence="2">
    <location>
        <begin position="84"/>
        <end position="97"/>
    </location>
</feature>
<dbReference type="Pfam" id="PF00172">
    <property type="entry name" value="Zn_clus"/>
    <property type="match status" value="1"/>
</dbReference>
<comment type="caution">
    <text evidence="4">The sequence shown here is derived from an EMBL/GenBank/DDBJ whole genome shotgun (WGS) entry which is preliminary data.</text>
</comment>
<dbReference type="PROSITE" id="PS50048">
    <property type="entry name" value="ZN2_CY6_FUNGAL_2"/>
    <property type="match status" value="1"/>
</dbReference>
<dbReference type="Gene3D" id="4.10.240.10">
    <property type="entry name" value="Zn(2)-C6 fungal-type DNA-binding domain"/>
    <property type="match status" value="1"/>
</dbReference>
<evidence type="ECO:0000313" key="5">
    <source>
        <dbReference type="Proteomes" id="UP001056436"/>
    </source>
</evidence>
<dbReference type="EMBL" id="SDAQ01000126">
    <property type="protein sequence ID" value="KAI3536173.1"/>
    <property type="molecule type" value="Genomic_DNA"/>
</dbReference>
<feature type="region of interest" description="Disordered" evidence="2">
    <location>
        <begin position="1"/>
        <end position="43"/>
    </location>
</feature>
<dbReference type="CDD" id="cd00067">
    <property type="entry name" value="GAL4"/>
    <property type="match status" value="1"/>
</dbReference>
<sequence>MVRETRASARHNDSSDTGSTVADNARAQETRRSHKKSRNGCAECKRRHIRCDERQPSCANCEVAERACFFPPPKVSKQKRRQAQKPQSQGERSQGTLVRNARSPSPGSRGSSHGNTNNDANALIERAQLPSQPAHRQQSNLSELTHAPSHPSHGLPSRPSDVPAAVDLSLSSYQSDQAQSPASTTQLSGTHPPPPSLDCQLGLSILGTPNAPSEAIYTPQHMILLHHAASVPYFTGPARSALDIAVRRAVDSPYLLDEILAFTAFHMVQLYPGSSAHLHDLATELQNRALSSFTRLTETVARDDKVTAVPRFLFSAILGRHVLADTLAHYRSDFKSFIDRLVECFNLNRGVKSVTLPARNFLRDTELAPVLNVILEAEKRMSTRGDECGSLKRLLNDSDLSDSSARACHEVIGLLQWCFDICRVLDEGDYAQAASSFSVKVPVGFVDMLRKHRPEALIILAHYGVLLHRCRTFWPFADAGAFIIRAVARHLGNYWQEALSWPLLVLETEP</sequence>
<dbReference type="InterPro" id="IPR053157">
    <property type="entry name" value="Sterol_Uptake_Regulator"/>
</dbReference>
<feature type="compositionally biased region" description="Basic and acidic residues" evidence="2">
    <location>
        <begin position="1"/>
        <end position="14"/>
    </location>
</feature>
<feature type="region of interest" description="Disordered" evidence="2">
    <location>
        <begin position="130"/>
        <end position="198"/>
    </location>
</feature>
<dbReference type="Proteomes" id="UP001056436">
    <property type="component" value="Unassembled WGS sequence"/>
</dbReference>
<keyword evidence="1" id="KW-0539">Nucleus</keyword>
<proteinExistence type="predicted"/>
<dbReference type="OrthoDB" id="5350673at2759"/>